<gene>
    <name evidence="6" type="ORF">GGR31_002457</name>
</gene>
<dbReference type="GO" id="GO:0008830">
    <property type="term" value="F:dTDP-4-dehydrorhamnose 3,5-epimerase activity"/>
    <property type="evidence" value="ECO:0007669"/>
    <property type="project" value="UniProtKB-EC"/>
</dbReference>
<dbReference type="RefSeq" id="WP_309729514.1">
    <property type="nucleotide sequence ID" value="NZ_JAVDQA010000008.1"/>
</dbReference>
<evidence type="ECO:0000313" key="7">
    <source>
        <dbReference type="Proteomes" id="UP001257659"/>
    </source>
</evidence>
<dbReference type="Gene3D" id="2.60.120.10">
    <property type="entry name" value="Jelly Rolls"/>
    <property type="match status" value="1"/>
</dbReference>
<organism evidence="6 7">
    <name type="scientific">Mesonia maritima</name>
    <dbReference type="NCBI Taxonomy" id="1793873"/>
    <lineage>
        <taxon>Bacteria</taxon>
        <taxon>Pseudomonadati</taxon>
        <taxon>Bacteroidota</taxon>
        <taxon>Flavobacteriia</taxon>
        <taxon>Flavobacteriales</taxon>
        <taxon>Flavobacteriaceae</taxon>
        <taxon>Mesonia</taxon>
    </lineage>
</organism>
<keyword evidence="5 6" id="KW-0413">Isomerase</keyword>
<evidence type="ECO:0000313" key="6">
    <source>
        <dbReference type="EMBL" id="MDR6301785.1"/>
    </source>
</evidence>
<dbReference type="InterPro" id="IPR000888">
    <property type="entry name" value="RmlC-like"/>
</dbReference>
<dbReference type="Proteomes" id="UP001257659">
    <property type="component" value="Unassembled WGS sequence"/>
</dbReference>
<reference evidence="6 7" key="1">
    <citation type="submission" date="2023-07" db="EMBL/GenBank/DDBJ databases">
        <title>Genomic Encyclopedia of Type Strains, Phase IV (KMG-IV): sequencing the most valuable type-strain genomes for metagenomic binning, comparative biology and taxonomic classification.</title>
        <authorList>
            <person name="Goeker M."/>
        </authorList>
    </citation>
    <scope>NUCLEOTIDE SEQUENCE [LARGE SCALE GENOMIC DNA]</scope>
    <source>
        <strain evidence="6 7">DSM 102814</strain>
    </source>
</reference>
<evidence type="ECO:0000256" key="3">
    <source>
        <dbReference type="ARBA" id="ARBA00012098"/>
    </source>
</evidence>
<dbReference type="Pfam" id="PF00908">
    <property type="entry name" value="dTDP_sugar_isom"/>
    <property type="match status" value="1"/>
</dbReference>
<dbReference type="EC" id="5.1.3.13" evidence="3 5"/>
<accession>A0ABU1K858</accession>
<keyword evidence="7" id="KW-1185">Reference proteome</keyword>
<dbReference type="SUPFAM" id="SSF51182">
    <property type="entry name" value="RmlC-like cupins"/>
    <property type="match status" value="1"/>
</dbReference>
<dbReference type="CDD" id="cd00438">
    <property type="entry name" value="cupin_RmlC"/>
    <property type="match status" value="1"/>
</dbReference>
<dbReference type="InterPro" id="IPR011051">
    <property type="entry name" value="RmlC_Cupin_sf"/>
</dbReference>
<evidence type="ECO:0000256" key="2">
    <source>
        <dbReference type="ARBA" id="ARBA00001997"/>
    </source>
</evidence>
<sequence length="178" mass="20546">MQLEKTAINDCFLITPKVFTDDRGYFMESFNTKAFQKATKLNVDFVQDNESFSAYGVIRGLHAQKGDYAQAKLVRVIKGEVLDVVIDFRKDSPTYLNQVIVKLNAEAKKQLFVPRGCLHGFSVLSKTAIFFYKCDNFYNQSAEIGYRYDDPFFKIDWQIPKSEQLISVKDAKLPLWNQ</sequence>
<comment type="caution">
    <text evidence="6">The sequence shown here is derived from an EMBL/GenBank/DDBJ whole genome shotgun (WGS) entry which is preliminary data.</text>
</comment>
<dbReference type="PANTHER" id="PTHR21047:SF2">
    <property type="entry name" value="THYMIDINE DIPHOSPHO-4-KETO-RHAMNOSE 3,5-EPIMERASE"/>
    <property type="match status" value="1"/>
</dbReference>
<dbReference type="NCBIfam" id="TIGR01221">
    <property type="entry name" value="rmlC"/>
    <property type="match status" value="1"/>
</dbReference>
<evidence type="ECO:0000256" key="4">
    <source>
        <dbReference type="ARBA" id="ARBA00019595"/>
    </source>
</evidence>
<comment type="subunit">
    <text evidence="5">Homodimer.</text>
</comment>
<evidence type="ECO:0000256" key="5">
    <source>
        <dbReference type="RuleBase" id="RU364069"/>
    </source>
</evidence>
<name>A0ABU1K858_9FLAO</name>
<dbReference type="InterPro" id="IPR014710">
    <property type="entry name" value="RmlC-like_jellyroll"/>
</dbReference>
<comment type="similarity">
    <text evidence="5">Belongs to the dTDP-4-dehydrorhamnose 3,5-epimerase family.</text>
</comment>
<protein>
    <recommendedName>
        <fullName evidence="4 5">dTDP-4-dehydrorhamnose 3,5-epimerase</fullName>
        <ecNumber evidence="3 5">5.1.3.13</ecNumber>
    </recommendedName>
    <alternativeName>
        <fullName evidence="5">Thymidine diphospho-4-keto-rhamnose 3,5-epimerase</fullName>
    </alternativeName>
</protein>
<comment type="catalytic activity">
    <reaction evidence="1 5">
        <text>dTDP-4-dehydro-6-deoxy-alpha-D-glucose = dTDP-4-dehydro-beta-L-rhamnose</text>
        <dbReference type="Rhea" id="RHEA:16969"/>
        <dbReference type="ChEBI" id="CHEBI:57649"/>
        <dbReference type="ChEBI" id="CHEBI:62830"/>
        <dbReference type="EC" id="5.1.3.13"/>
    </reaction>
</comment>
<dbReference type="PANTHER" id="PTHR21047">
    <property type="entry name" value="DTDP-6-DEOXY-D-GLUCOSE-3,5 EPIMERASE"/>
    <property type="match status" value="1"/>
</dbReference>
<evidence type="ECO:0000256" key="1">
    <source>
        <dbReference type="ARBA" id="ARBA00001298"/>
    </source>
</evidence>
<proteinExistence type="inferred from homology"/>
<dbReference type="EMBL" id="JAVDQA010000008">
    <property type="protein sequence ID" value="MDR6301785.1"/>
    <property type="molecule type" value="Genomic_DNA"/>
</dbReference>
<comment type="function">
    <text evidence="2 5">Catalyzes the epimerization of the C3' and C5'positions of dTDP-6-deoxy-D-xylo-4-hexulose, forming dTDP-6-deoxy-L-lyxo-4-hexulose.</text>
</comment>
<comment type="pathway">
    <text evidence="5">Carbohydrate biosynthesis; dTDP-L-rhamnose biosynthesis.</text>
</comment>